<comment type="caution">
    <text evidence="10">The sequence shown here is derived from an EMBL/GenBank/DDBJ whole genome shotgun (WGS) entry which is preliminary data.</text>
</comment>
<keyword evidence="3" id="KW-1003">Cell membrane</keyword>
<evidence type="ECO:0000256" key="7">
    <source>
        <dbReference type="ARBA" id="ARBA00022967"/>
    </source>
</evidence>
<gene>
    <name evidence="10" type="ORF">HMPREF9473_03744</name>
</gene>
<dbReference type="FunFam" id="3.40.50.300:FF:000127">
    <property type="entry name" value="Ribose import ATP-binding protein RbsA"/>
    <property type="match status" value="1"/>
</dbReference>
<dbReference type="InterPro" id="IPR003439">
    <property type="entry name" value="ABC_transporter-like_ATP-bd"/>
</dbReference>
<sequence length="512" mass="55744">MEQQHTAIELKNITKRFGKVVANDKVCLSVKKGEILSILGENGSGKTTLMNMLSGIYYPDDGQIFVDGTEVTIASPKDSFALGIGMIHQHFKLVDVLTAAENIILGLPGKEVLDMQSVSAKIQELVDRYGFELNPDEKIYNMSVSQKQTVEIIKVLYRGANILILDEPTAVLTPQETEKLFAVLRNMRADGRSIIIITHKLHEVLALSDRVSVLRKGQYIGTVNTCEATAESLTEMMVGKKVNLNIDRPEPANPVKRLEVRGLGCVNKEGFATLKDISFTANSGEILGIAGIAGSGQKELLEAIAGLLPLHGGEVVYYPPEGGEELLSKKSAADIRKLGVKLSFVPEDRLGMGLVGSMDMTDNMMLRGYNEGRGLFADRKKPKQLAERIIEELEVVTPGVTTPVRRLSGGNVQKVLVGREISSNPTVLMVAYPVRGLDINSSYTIYGLLNEQKKQGVAVLCVGEDLDVLLELCDRILVLCGGQISGIVDGRTATKEEVGLLMTKTGKEQEHE</sequence>
<keyword evidence="2" id="KW-0813">Transport</keyword>
<proteinExistence type="predicted"/>
<dbReference type="OrthoDB" id="9771863at2"/>
<evidence type="ECO:0000256" key="6">
    <source>
        <dbReference type="ARBA" id="ARBA00022840"/>
    </source>
</evidence>
<dbReference type="HOGENOM" id="CLU_000604_92_0_9"/>
<feature type="domain" description="ABC transporter" evidence="9">
    <location>
        <begin position="258"/>
        <end position="506"/>
    </location>
</feature>
<dbReference type="GO" id="GO:0005886">
    <property type="term" value="C:plasma membrane"/>
    <property type="evidence" value="ECO:0007669"/>
    <property type="project" value="UniProtKB-SubCell"/>
</dbReference>
<keyword evidence="6" id="KW-0067">ATP-binding</keyword>
<evidence type="ECO:0000259" key="9">
    <source>
        <dbReference type="PROSITE" id="PS50893"/>
    </source>
</evidence>
<accession>G5IJR6</accession>
<dbReference type="Proteomes" id="UP000005384">
    <property type="component" value="Unassembled WGS sequence"/>
</dbReference>
<keyword evidence="8" id="KW-0472">Membrane</keyword>
<organism evidence="10 11">
    <name type="scientific">Hungatella hathewayi WAL-18680</name>
    <dbReference type="NCBI Taxonomy" id="742737"/>
    <lineage>
        <taxon>Bacteria</taxon>
        <taxon>Bacillati</taxon>
        <taxon>Bacillota</taxon>
        <taxon>Clostridia</taxon>
        <taxon>Lachnospirales</taxon>
        <taxon>Lachnospiraceae</taxon>
        <taxon>Hungatella</taxon>
    </lineage>
</organism>
<dbReference type="Pfam" id="PF00005">
    <property type="entry name" value="ABC_tran"/>
    <property type="match status" value="2"/>
</dbReference>
<dbReference type="PANTHER" id="PTHR43790">
    <property type="entry name" value="CARBOHYDRATE TRANSPORT ATP-BINDING PROTEIN MG119-RELATED"/>
    <property type="match status" value="1"/>
</dbReference>
<dbReference type="InterPro" id="IPR003593">
    <property type="entry name" value="AAA+_ATPase"/>
</dbReference>
<name>G5IJR6_9FIRM</name>
<dbReference type="AlphaFoldDB" id="G5IJR6"/>
<evidence type="ECO:0000256" key="8">
    <source>
        <dbReference type="ARBA" id="ARBA00023136"/>
    </source>
</evidence>
<evidence type="ECO:0000256" key="1">
    <source>
        <dbReference type="ARBA" id="ARBA00004202"/>
    </source>
</evidence>
<comment type="subcellular location">
    <subcellularLocation>
        <location evidence="1">Cell membrane</location>
        <topology evidence="1">Peripheral membrane protein</topology>
    </subcellularLocation>
</comment>
<keyword evidence="4" id="KW-0677">Repeat</keyword>
<dbReference type="CDD" id="cd03216">
    <property type="entry name" value="ABC_Carb_Monos_I"/>
    <property type="match status" value="1"/>
</dbReference>
<keyword evidence="5" id="KW-0547">Nucleotide-binding</keyword>
<evidence type="ECO:0000256" key="2">
    <source>
        <dbReference type="ARBA" id="ARBA00022448"/>
    </source>
</evidence>
<evidence type="ECO:0000256" key="5">
    <source>
        <dbReference type="ARBA" id="ARBA00022741"/>
    </source>
</evidence>
<dbReference type="SUPFAM" id="SSF52540">
    <property type="entry name" value="P-loop containing nucleoside triphosphate hydrolases"/>
    <property type="match status" value="2"/>
</dbReference>
<keyword evidence="7" id="KW-1278">Translocase</keyword>
<dbReference type="PROSITE" id="PS50893">
    <property type="entry name" value="ABC_TRANSPORTER_2"/>
    <property type="match status" value="2"/>
</dbReference>
<evidence type="ECO:0000256" key="3">
    <source>
        <dbReference type="ARBA" id="ARBA00022475"/>
    </source>
</evidence>
<dbReference type="CDD" id="cd03215">
    <property type="entry name" value="ABC_Carb_Monos_II"/>
    <property type="match status" value="1"/>
</dbReference>
<dbReference type="InterPro" id="IPR050107">
    <property type="entry name" value="ABC_carbohydrate_import_ATPase"/>
</dbReference>
<dbReference type="InterPro" id="IPR027417">
    <property type="entry name" value="P-loop_NTPase"/>
</dbReference>
<dbReference type="Gene3D" id="3.40.50.300">
    <property type="entry name" value="P-loop containing nucleotide triphosphate hydrolases"/>
    <property type="match status" value="2"/>
</dbReference>
<feature type="domain" description="ABC transporter" evidence="9">
    <location>
        <begin position="8"/>
        <end position="241"/>
    </location>
</feature>
<dbReference type="PATRIC" id="fig|742737.3.peg.3725"/>
<keyword evidence="11" id="KW-1185">Reference proteome</keyword>
<dbReference type="GO" id="GO:0005524">
    <property type="term" value="F:ATP binding"/>
    <property type="evidence" value="ECO:0007669"/>
    <property type="project" value="UniProtKB-KW"/>
</dbReference>
<dbReference type="PANTHER" id="PTHR43790:SF4">
    <property type="entry name" value="GUANOSINE IMPORT ATP-BINDING PROTEIN NUPO"/>
    <property type="match status" value="1"/>
</dbReference>
<evidence type="ECO:0000313" key="10">
    <source>
        <dbReference type="EMBL" id="EHI58286.1"/>
    </source>
</evidence>
<dbReference type="EMBL" id="ADLN01000104">
    <property type="protein sequence ID" value="EHI58286.1"/>
    <property type="molecule type" value="Genomic_DNA"/>
</dbReference>
<evidence type="ECO:0000256" key="4">
    <source>
        <dbReference type="ARBA" id="ARBA00022737"/>
    </source>
</evidence>
<dbReference type="SMART" id="SM00382">
    <property type="entry name" value="AAA"/>
    <property type="match status" value="2"/>
</dbReference>
<reference evidence="10 11" key="1">
    <citation type="submission" date="2011-08" db="EMBL/GenBank/DDBJ databases">
        <title>The Genome Sequence of Clostridium hathewayi WAL-18680.</title>
        <authorList>
            <consortium name="The Broad Institute Genome Sequencing Platform"/>
            <person name="Earl A."/>
            <person name="Ward D."/>
            <person name="Feldgarden M."/>
            <person name="Gevers D."/>
            <person name="Finegold S.M."/>
            <person name="Summanen P.H."/>
            <person name="Molitoris D.R."/>
            <person name="Song M."/>
            <person name="Daigneault M."/>
            <person name="Allen-Vercoe E."/>
            <person name="Young S.K."/>
            <person name="Zeng Q."/>
            <person name="Gargeya S."/>
            <person name="Fitzgerald M."/>
            <person name="Haas B."/>
            <person name="Abouelleil A."/>
            <person name="Alvarado L."/>
            <person name="Arachchi H.M."/>
            <person name="Berlin A."/>
            <person name="Brown A."/>
            <person name="Chapman S.B."/>
            <person name="Chen Z."/>
            <person name="Dunbar C."/>
            <person name="Freedman E."/>
            <person name="Gearin G."/>
            <person name="Gellesch M."/>
            <person name="Goldberg J."/>
            <person name="Griggs A."/>
            <person name="Gujja S."/>
            <person name="Heiman D."/>
            <person name="Howarth C."/>
            <person name="Larson L."/>
            <person name="Lui A."/>
            <person name="MacDonald P.J.P."/>
            <person name="Montmayeur A."/>
            <person name="Murphy C."/>
            <person name="Neiman D."/>
            <person name="Pearson M."/>
            <person name="Priest M."/>
            <person name="Roberts A."/>
            <person name="Saif S."/>
            <person name="Shea T."/>
            <person name="Shenoy N."/>
            <person name="Sisk P."/>
            <person name="Stolte C."/>
            <person name="Sykes S."/>
            <person name="Wortman J."/>
            <person name="Nusbaum C."/>
            <person name="Birren B."/>
        </authorList>
    </citation>
    <scope>NUCLEOTIDE SEQUENCE [LARGE SCALE GENOMIC DNA]</scope>
    <source>
        <strain evidence="10 11">WAL-18680</strain>
    </source>
</reference>
<dbReference type="RefSeq" id="WP_006781735.1">
    <property type="nucleotide sequence ID" value="NZ_CP040506.1"/>
</dbReference>
<evidence type="ECO:0000313" key="11">
    <source>
        <dbReference type="Proteomes" id="UP000005384"/>
    </source>
</evidence>
<dbReference type="GO" id="GO:0016887">
    <property type="term" value="F:ATP hydrolysis activity"/>
    <property type="evidence" value="ECO:0007669"/>
    <property type="project" value="InterPro"/>
</dbReference>
<protein>
    <recommendedName>
        <fullName evidence="9">ABC transporter domain-containing protein</fullName>
    </recommendedName>
</protein>